<reference evidence="1" key="1">
    <citation type="submission" date="2010-03" db="EMBL/GenBank/DDBJ databases">
        <title>Annotation of Blastomyces dermatitidis strain ATCC 18188.</title>
        <authorList>
            <consortium name="The Broad Institute Genome Sequencing Platform"/>
            <consortium name="Broad Institute Genome Sequencing Center for Infectious Disease."/>
            <person name="Cuomo C."/>
            <person name="Klein B."/>
            <person name="Sullivan T."/>
            <person name="Heitman J."/>
            <person name="Young S."/>
            <person name="Zeng Q."/>
            <person name="Gargeya S."/>
            <person name="Alvarado L."/>
            <person name="Berlin A.M."/>
            <person name="Chapman S.B."/>
            <person name="Chen Z."/>
            <person name="Freedman E."/>
            <person name="Gellesch M."/>
            <person name="Goldberg J."/>
            <person name="Griggs A."/>
            <person name="Gujja S."/>
            <person name="Heilman E."/>
            <person name="Heiman D."/>
            <person name="Howarth C."/>
            <person name="Mehta T."/>
            <person name="Neiman D."/>
            <person name="Pearson M."/>
            <person name="Roberts A."/>
            <person name="Saif S."/>
            <person name="Shea T."/>
            <person name="Shenoy N."/>
            <person name="Sisk P."/>
            <person name="Stolte C."/>
            <person name="Sykes S."/>
            <person name="White J."/>
            <person name="Yandava C."/>
            <person name="Haas B."/>
            <person name="Nusbaum C."/>
            <person name="Birren B."/>
        </authorList>
    </citation>
    <scope>NUCLEOTIDE SEQUENCE [LARGE SCALE GENOMIC DNA]</scope>
    <source>
        <strain evidence="1">ATCC 18188</strain>
    </source>
</reference>
<dbReference type="HOGENOM" id="CLU_140102_0_0_1"/>
<dbReference type="OrthoDB" id="4190693at2759"/>
<dbReference type="EMBL" id="GG749442">
    <property type="protein sequence ID" value="EGE83044.2"/>
    <property type="molecule type" value="Genomic_DNA"/>
</dbReference>
<gene>
    <name evidence="1" type="ORF">BDDG_05988</name>
</gene>
<sequence>MGPCRLNSAASQAGLRCAAGEKLQIKLLRATVSRIKLSPGFSLNDHTGSYTTVLTERGGSVTTAAGRAEDRLNADTLTGRITAVTREAEEDVIMRVKLSQLIDTVSAFNLAFFAVTEAAATSQRHLFTRKCQNKSSIILQE</sequence>
<organism evidence="1">
    <name type="scientific">Ajellomyces dermatitidis (strain ATCC 18188 / CBS 674.68)</name>
    <name type="common">Blastomyces dermatitidis</name>
    <dbReference type="NCBI Taxonomy" id="653446"/>
    <lineage>
        <taxon>Eukaryota</taxon>
        <taxon>Fungi</taxon>
        <taxon>Dikarya</taxon>
        <taxon>Ascomycota</taxon>
        <taxon>Pezizomycotina</taxon>
        <taxon>Eurotiomycetes</taxon>
        <taxon>Eurotiomycetidae</taxon>
        <taxon>Onygenales</taxon>
        <taxon>Ajellomycetaceae</taxon>
        <taxon>Blastomyces</taxon>
    </lineage>
</organism>
<evidence type="ECO:0000313" key="1">
    <source>
        <dbReference type="EMBL" id="EGE83044.2"/>
    </source>
</evidence>
<name>F2TII1_AJEDA</name>
<proteinExistence type="predicted"/>
<dbReference type="Proteomes" id="UP000007802">
    <property type="component" value="Unassembled WGS sequence"/>
</dbReference>
<accession>F2TII1</accession>
<protein>
    <submittedName>
        <fullName evidence="1">Uncharacterized protein</fullName>
    </submittedName>
</protein>
<dbReference type="AlphaFoldDB" id="F2TII1"/>